<gene>
    <name evidence="1" type="ORF">H5410_050666</name>
</gene>
<keyword evidence="2" id="KW-1185">Reference proteome</keyword>
<dbReference type="EMBL" id="JACXVP010000010">
    <property type="protein sequence ID" value="KAG5580039.1"/>
    <property type="molecule type" value="Genomic_DNA"/>
</dbReference>
<organism evidence="1 2">
    <name type="scientific">Solanum commersonii</name>
    <name type="common">Commerson's wild potato</name>
    <name type="synonym">Commerson's nightshade</name>
    <dbReference type="NCBI Taxonomy" id="4109"/>
    <lineage>
        <taxon>Eukaryota</taxon>
        <taxon>Viridiplantae</taxon>
        <taxon>Streptophyta</taxon>
        <taxon>Embryophyta</taxon>
        <taxon>Tracheophyta</taxon>
        <taxon>Spermatophyta</taxon>
        <taxon>Magnoliopsida</taxon>
        <taxon>eudicotyledons</taxon>
        <taxon>Gunneridae</taxon>
        <taxon>Pentapetalae</taxon>
        <taxon>asterids</taxon>
        <taxon>lamiids</taxon>
        <taxon>Solanales</taxon>
        <taxon>Solanaceae</taxon>
        <taxon>Solanoideae</taxon>
        <taxon>Solaneae</taxon>
        <taxon>Solanum</taxon>
    </lineage>
</organism>
<evidence type="ECO:0000313" key="1">
    <source>
        <dbReference type="EMBL" id="KAG5580039.1"/>
    </source>
</evidence>
<comment type="caution">
    <text evidence="1">The sequence shown here is derived from an EMBL/GenBank/DDBJ whole genome shotgun (WGS) entry which is preliminary data.</text>
</comment>
<accession>A0A9J5WXF0</accession>
<proteinExistence type="predicted"/>
<sequence>MNAHNKTQFTYAKIKCALKDSSCDSPISKNLMLTILASNASSSSTKVFKCPHTRSDSIFIHNVLQFKSWESNATLTLTKMNTMHIFTHRFAHIFQSTFV</sequence>
<dbReference type="AlphaFoldDB" id="A0A9J5WXF0"/>
<evidence type="ECO:0000313" key="2">
    <source>
        <dbReference type="Proteomes" id="UP000824120"/>
    </source>
</evidence>
<reference evidence="1 2" key="1">
    <citation type="submission" date="2020-09" db="EMBL/GenBank/DDBJ databases">
        <title>De no assembly of potato wild relative species, Solanum commersonii.</title>
        <authorList>
            <person name="Cho K."/>
        </authorList>
    </citation>
    <scope>NUCLEOTIDE SEQUENCE [LARGE SCALE GENOMIC DNA]</scope>
    <source>
        <strain evidence="1">LZ3.2</strain>
        <tissue evidence="1">Leaf</tissue>
    </source>
</reference>
<dbReference type="Proteomes" id="UP000824120">
    <property type="component" value="Chromosome 10"/>
</dbReference>
<protein>
    <submittedName>
        <fullName evidence="1">Uncharacterized protein</fullName>
    </submittedName>
</protein>
<name>A0A9J5WXF0_SOLCO</name>